<feature type="compositionally biased region" description="Low complexity" evidence="1">
    <location>
        <begin position="96"/>
        <end position="118"/>
    </location>
</feature>
<keyword evidence="2" id="KW-1133">Transmembrane helix</keyword>
<feature type="region of interest" description="Disordered" evidence="1">
    <location>
        <begin position="32"/>
        <end position="137"/>
    </location>
</feature>
<keyword evidence="3" id="KW-0732">Signal</keyword>
<evidence type="ECO:0000313" key="4">
    <source>
        <dbReference type="EMBL" id="GAA1181775.1"/>
    </source>
</evidence>
<evidence type="ECO:0000256" key="3">
    <source>
        <dbReference type="SAM" id="SignalP"/>
    </source>
</evidence>
<name>A0ABN1UZ21_9ACTN</name>
<evidence type="ECO:0008006" key="6">
    <source>
        <dbReference type="Google" id="ProtNLM"/>
    </source>
</evidence>
<accession>A0ABN1UZ21</accession>
<sequence>MKLRRSLAVAAATAVIAPTAFLAAPAAFAADGAQDTTVNEPQPPAGPDAQTPESPDQDPSEPGTAPEGQDPSATASEPAADTPETPETPENPEPSAPESETTPETPAPSPSAAEPTDPGASPSASPGDGPEGCLDGEEVKEDTNLKTTFSGLPERVVAGSGFHAFTLDVANKGNTDYRRVDLGVFAAQVDGDTFEDRTDHLTLQYKDPESGTWKDISVDAEDDEQGYLGYTDVKAKTTYSVDLRMSVDKSAPDGIGYAFGIGLYADDEGDCVVGDYEVYLFDVLAAGKDAGDPNEATPQGGKKPLPAKPAGNTEIKPTGTLAETGSSSVLPVVGMAGGIAVVAGAGVMFAVKRRRSGAAA</sequence>
<keyword evidence="2" id="KW-0812">Transmembrane</keyword>
<comment type="caution">
    <text evidence="4">The sequence shown here is derived from an EMBL/GenBank/DDBJ whole genome shotgun (WGS) entry which is preliminary data.</text>
</comment>
<gene>
    <name evidence="4" type="ORF">GCM10009654_43720</name>
</gene>
<feature type="region of interest" description="Disordered" evidence="1">
    <location>
        <begin position="290"/>
        <end position="322"/>
    </location>
</feature>
<feature type="chain" id="PRO_5046293948" description="LPXTG cell wall anchor domain-containing protein" evidence="3">
    <location>
        <begin position="30"/>
        <end position="360"/>
    </location>
</feature>
<evidence type="ECO:0000256" key="1">
    <source>
        <dbReference type="SAM" id="MobiDB-lite"/>
    </source>
</evidence>
<dbReference type="Proteomes" id="UP001501371">
    <property type="component" value="Unassembled WGS sequence"/>
</dbReference>
<feature type="transmembrane region" description="Helical" evidence="2">
    <location>
        <begin position="329"/>
        <end position="351"/>
    </location>
</feature>
<proteinExistence type="predicted"/>
<organism evidence="4 5">
    <name type="scientific">Streptomyces hebeiensis</name>
    <dbReference type="NCBI Taxonomy" id="229486"/>
    <lineage>
        <taxon>Bacteria</taxon>
        <taxon>Bacillati</taxon>
        <taxon>Actinomycetota</taxon>
        <taxon>Actinomycetes</taxon>
        <taxon>Kitasatosporales</taxon>
        <taxon>Streptomycetaceae</taxon>
        <taxon>Streptomyces</taxon>
    </lineage>
</organism>
<protein>
    <recommendedName>
        <fullName evidence="6">LPXTG cell wall anchor domain-containing protein</fullName>
    </recommendedName>
</protein>
<evidence type="ECO:0000313" key="5">
    <source>
        <dbReference type="Proteomes" id="UP001501371"/>
    </source>
</evidence>
<evidence type="ECO:0000256" key="2">
    <source>
        <dbReference type="SAM" id="Phobius"/>
    </source>
</evidence>
<feature type="compositionally biased region" description="Low complexity" evidence="1">
    <location>
        <begin position="70"/>
        <end position="85"/>
    </location>
</feature>
<dbReference type="RefSeq" id="WP_344279291.1">
    <property type="nucleotide sequence ID" value="NZ_BAAAKV010000040.1"/>
</dbReference>
<keyword evidence="5" id="KW-1185">Reference proteome</keyword>
<dbReference type="EMBL" id="BAAAKV010000040">
    <property type="protein sequence ID" value="GAA1181775.1"/>
    <property type="molecule type" value="Genomic_DNA"/>
</dbReference>
<keyword evidence="2" id="KW-0472">Membrane</keyword>
<feature type="signal peptide" evidence="3">
    <location>
        <begin position="1"/>
        <end position="29"/>
    </location>
</feature>
<reference evidence="4 5" key="1">
    <citation type="journal article" date="2019" name="Int. J. Syst. Evol. Microbiol.">
        <title>The Global Catalogue of Microorganisms (GCM) 10K type strain sequencing project: providing services to taxonomists for standard genome sequencing and annotation.</title>
        <authorList>
            <consortium name="The Broad Institute Genomics Platform"/>
            <consortium name="The Broad Institute Genome Sequencing Center for Infectious Disease"/>
            <person name="Wu L."/>
            <person name="Ma J."/>
        </authorList>
    </citation>
    <scope>NUCLEOTIDE SEQUENCE [LARGE SCALE GENOMIC DNA]</scope>
    <source>
        <strain evidence="4 5">JCM 12696</strain>
    </source>
</reference>